<protein>
    <submittedName>
        <fullName evidence="2">Uncharacterized protein</fullName>
    </submittedName>
</protein>
<dbReference type="Proteomes" id="UP000244064">
    <property type="component" value="Unassembled WGS sequence"/>
</dbReference>
<evidence type="ECO:0000313" key="2">
    <source>
        <dbReference type="EMBL" id="PTU74340.1"/>
    </source>
</evidence>
<name>A0A2T5P9D2_9PSED</name>
<feature type="region of interest" description="Disordered" evidence="1">
    <location>
        <begin position="46"/>
        <end position="89"/>
    </location>
</feature>
<keyword evidence="3" id="KW-1185">Reference proteome</keyword>
<feature type="compositionally biased region" description="Basic and acidic residues" evidence="1">
    <location>
        <begin position="80"/>
        <end position="89"/>
    </location>
</feature>
<evidence type="ECO:0000313" key="3">
    <source>
        <dbReference type="Proteomes" id="UP000244064"/>
    </source>
</evidence>
<accession>A0A2T5P9D2</accession>
<sequence>MRDAATARRLALAVGWMALYPSTRQSPLDEQGVIHPTDGKALHAEASLTRLRHPLPKEREKRSPASPHTEPSLPQLSFSLREKVARSAG</sequence>
<comment type="caution">
    <text evidence="2">The sequence shown here is derived from an EMBL/GenBank/DDBJ whole genome shotgun (WGS) entry which is preliminary data.</text>
</comment>
<dbReference type="AlphaFoldDB" id="A0A2T5P9D2"/>
<evidence type="ECO:0000256" key="1">
    <source>
        <dbReference type="SAM" id="MobiDB-lite"/>
    </source>
</evidence>
<gene>
    <name evidence="2" type="ORF">DBO85_09585</name>
</gene>
<reference evidence="2 3" key="1">
    <citation type="submission" date="2018-04" db="EMBL/GenBank/DDBJ databases">
        <title>Pseudomonas sp. nov., isolated from mangrove soil.</title>
        <authorList>
            <person name="Chen C."/>
        </authorList>
    </citation>
    <scope>NUCLEOTIDE SEQUENCE [LARGE SCALE GENOMIC DNA]</scope>
    <source>
        <strain evidence="2 3">TC-11</strain>
    </source>
</reference>
<organism evidence="2 3">
    <name type="scientific">Pseudomonas mangrovi</name>
    <dbReference type="NCBI Taxonomy" id="2161748"/>
    <lineage>
        <taxon>Bacteria</taxon>
        <taxon>Pseudomonadati</taxon>
        <taxon>Pseudomonadota</taxon>
        <taxon>Gammaproteobacteria</taxon>
        <taxon>Pseudomonadales</taxon>
        <taxon>Pseudomonadaceae</taxon>
        <taxon>Pseudomonas</taxon>
    </lineage>
</organism>
<dbReference type="EMBL" id="QASN01000017">
    <property type="protein sequence ID" value="PTU74340.1"/>
    <property type="molecule type" value="Genomic_DNA"/>
</dbReference>
<proteinExistence type="predicted"/>